<dbReference type="EMBL" id="CP003156">
    <property type="protein sequence ID" value="AEV31249.1"/>
    <property type="molecule type" value="Genomic_DNA"/>
</dbReference>
<organism evidence="2 3">
    <name type="scientific">Owenweeksia hongkongensis (strain DSM 17368 / CIP 108786 / JCM 12287 / NRRL B-23963 / UST20020801)</name>
    <dbReference type="NCBI Taxonomy" id="926562"/>
    <lineage>
        <taxon>Bacteria</taxon>
        <taxon>Pseudomonadati</taxon>
        <taxon>Bacteroidota</taxon>
        <taxon>Flavobacteriia</taxon>
        <taxon>Flavobacteriales</taxon>
        <taxon>Owenweeksiaceae</taxon>
        <taxon>Owenweeksia</taxon>
    </lineage>
</organism>
<dbReference type="OrthoDB" id="5562587at2"/>
<dbReference type="Gene3D" id="3.30.559.10">
    <property type="entry name" value="Chloramphenicol acetyltransferase-like domain"/>
    <property type="match status" value="1"/>
</dbReference>
<keyword evidence="3" id="KW-1185">Reference proteome</keyword>
<dbReference type="GO" id="GO:0003824">
    <property type="term" value="F:catalytic activity"/>
    <property type="evidence" value="ECO:0007669"/>
    <property type="project" value="InterPro"/>
</dbReference>
<evidence type="ECO:0000259" key="1">
    <source>
        <dbReference type="Pfam" id="PF00668"/>
    </source>
</evidence>
<dbReference type="HOGENOM" id="CLU_686674_0_0_10"/>
<sequence>MKKQGSTSYDCRFIMKLDKHLALEALQAAIQQSQYFELLEQTRLSFPKFKIPKWELTNERISTIIKTRKSNSDEIPTEVLNKQIELKDDNLYRFDLIHHPTCSTLVFSWHHILMDGFGANTLLHSLSHTIENAERNFLVTPAKEGLRQQWSKLMKTKDFLKDISKGSLQKIKELNTIQKVDFVELKFNAKQTAEIKEQVIKYSRGGIDTPYFLGIIALAYFKTLEQRVEKLEDIFVPVPMELRKAGAKGPILSNQHTLLFFRIKANLRNDKAALIKDLNEQFFNQVKTQMPHNYASMINLLRLLPTAWYYKLVKGPNDESLAGFLYSKSPSPNNLSGLLDCHITDATVLPPNTSPPGISFQMMTFGGNLKFVIQFSESCFAKVEIKCILEEMQKELLAPND</sequence>
<feature type="domain" description="Condensation" evidence="1">
    <location>
        <begin position="4"/>
        <end position="135"/>
    </location>
</feature>
<name>G8R7D8_OWEHD</name>
<dbReference type="Proteomes" id="UP000005631">
    <property type="component" value="Chromosome"/>
</dbReference>
<dbReference type="InterPro" id="IPR023213">
    <property type="entry name" value="CAT-like_dom_sf"/>
</dbReference>
<protein>
    <submittedName>
        <fullName evidence="2">Putative polyketide synthase component</fullName>
    </submittedName>
</protein>
<reference evidence="2 3" key="1">
    <citation type="journal article" date="2012" name="Stand. Genomic Sci.">
        <title>Genome sequence of the orange-pigmented seawater bacterium Owenweeksia hongkongensis type strain (UST20020801(T)).</title>
        <authorList>
            <person name="Riedel T."/>
            <person name="Held B."/>
            <person name="Nolan M."/>
            <person name="Lucas S."/>
            <person name="Lapidus A."/>
            <person name="Tice H."/>
            <person name="Del Rio T.G."/>
            <person name="Cheng J.F."/>
            <person name="Han C."/>
            <person name="Tapia R."/>
            <person name="Goodwin L.A."/>
            <person name="Pitluck S."/>
            <person name="Liolios K."/>
            <person name="Mavromatis K."/>
            <person name="Pagani I."/>
            <person name="Ivanova N."/>
            <person name="Mikhailova N."/>
            <person name="Pati A."/>
            <person name="Chen A."/>
            <person name="Palaniappan K."/>
            <person name="Rohde M."/>
            <person name="Tindall B.J."/>
            <person name="Detter J.C."/>
            <person name="Goker M."/>
            <person name="Woyke T."/>
            <person name="Bristow J."/>
            <person name="Eisen J.A."/>
            <person name="Markowitz V."/>
            <person name="Hugenholtz P."/>
            <person name="Klenk H.P."/>
            <person name="Kyrpides N.C."/>
        </authorList>
    </citation>
    <scope>NUCLEOTIDE SEQUENCE</scope>
    <source>
        <strain evidence="3">DSM 17368 / JCM 12287 / NRRL B-23963</strain>
    </source>
</reference>
<accession>G8R7D8</accession>
<dbReference type="AlphaFoldDB" id="G8R7D8"/>
<evidence type="ECO:0000313" key="2">
    <source>
        <dbReference type="EMBL" id="AEV31249.1"/>
    </source>
</evidence>
<evidence type="ECO:0000313" key="3">
    <source>
        <dbReference type="Proteomes" id="UP000005631"/>
    </source>
</evidence>
<dbReference type="Pfam" id="PF00668">
    <property type="entry name" value="Condensation"/>
    <property type="match status" value="1"/>
</dbReference>
<gene>
    <name evidence="2" type="ordered locus">Oweho_0227</name>
</gene>
<dbReference type="InterPro" id="IPR001242">
    <property type="entry name" value="Condensation_dom"/>
</dbReference>
<proteinExistence type="predicted"/>
<dbReference type="RefSeq" id="WP_014200610.1">
    <property type="nucleotide sequence ID" value="NC_016599.1"/>
</dbReference>
<dbReference type="SUPFAM" id="SSF52777">
    <property type="entry name" value="CoA-dependent acyltransferases"/>
    <property type="match status" value="1"/>
</dbReference>
<dbReference type="eggNOG" id="COG1020">
    <property type="taxonomic scope" value="Bacteria"/>
</dbReference>
<dbReference type="KEGG" id="oho:Oweho_0227"/>
<dbReference type="STRING" id="926562.Oweho_0227"/>